<keyword evidence="2" id="KW-0472">Membrane</keyword>
<proteinExistence type="predicted"/>
<accession>A0ABN9WPF6</accession>
<organism evidence="3 4">
    <name type="scientific">Prorocentrum cordatum</name>
    <dbReference type="NCBI Taxonomy" id="2364126"/>
    <lineage>
        <taxon>Eukaryota</taxon>
        <taxon>Sar</taxon>
        <taxon>Alveolata</taxon>
        <taxon>Dinophyceae</taxon>
        <taxon>Prorocentrales</taxon>
        <taxon>Prorocentraceae</taxon>
        <taxon>Prorocentrum</taxon>
    </lineage>
</organism>
<name>A0ABN9WPF6_9DINO</name>
<keyword evidence="2" id="KW-0812">Transmembrane</keyword>
<sequence length="60" mass="6637">MTVGIIGVQMLMVMCIYVGLQSKASEMKKSKGGGSAADESWNQDEGEWNQDEGEWDESKH</sequence>
<evidence type="ECO:0000256" key="1">
    <source>
        <dbReference type="SAM" id="MobiDB-lite"/>
    </source>
</evidence>
<evidence type="ECO:0000256" key="2">
    <source>
        <dbReference type="SAM" id="Phobius"/>
    </source>
</evidence>
<reference evidence="3" key="1">
    <citation type="submission" date="2023-10" db="EMBL/GenBank/DDBJ databases">
        <authorList>
            <person name="Chen Y."/>
            <person name="Shah S."/>
            <person name="Dougan E. K."/>
            <person name="Thang M."/>
            <person name="Chan C."/>
        </authorList>
    </citation>
    <scope>NUCLEOTIDE SEQUENCE [LARGE SCALE GENOMIC DNA]</scope>
</reference>
<keyword evidence="4" id="KW-1185">Reference proteome</keyword>
<dbReference type="Proteomes" id="UP001189429">
    <property type="component" value="Unassembled WGS sequence"/>
</dbReference>
<feature type="region of interest" description="Disordered" evidence="1">
    <location>
        <begin position="27"/>
        <end position="60"/>
    </location>
</feature>
<feature type="compositionally biased region" description="Acidic residues" evidence="1">
    <location>
        <begin position="41"/>
        <end position="60"/>
    </location>
</feature>
<comment type="caution">
    <text evidence="3">The sequence shown here is derived from an EMBL/GenBank/DDBJ whole genome shotgun (WGS) entry which is preliminary data.</text>
</comment>
<evidence type="ECO:0000313" key="4">
    <source>
        <dbReference type="Proteomes" id="UP001189429"/>
    </source>
</evidence>
<evidence type="ECO:0000313" key="3">
    <source>
        <dbReference type="EMBL" id="CAK0888555.1"/>
    </source>
</evidence>
<feature type="transmembrane region" description="Helical" evidence="2">
    <location>
        <begin position="6"/>
        <end position="22"/>
    </location>
</feature>
<keyword evidence="2" id="KW-1133">Transmembrane helix</keyword>
<protein>
    <submittedName>
        <fullName evidence="3">Uncharacterized protein</fullName>
    </submittedName>
</protein>
<dbReference type="EMBL" id="CAUYUJ010019093">
    <property type="protein sequence ID" value="CAK0888555.1"/>
    <property type="molecule type" value="Genomic_DNA"/>
</dbReference>
<gene>
    <name evidence="3" type="ORF">PCOR1329_LOCUS69326</name>
</gene>